<feature type="compositionally biased region" description="Basic and acidic residues" evidence="1">
    <location>
        <begin position="998"/>
        <end position="1007"/>
    </location>
</feature>
<dbReference type="OrthoDB" id="5238236at2759"/>
<sequence length="1231" mass="140506">MDFYRLRELPETYQKCKAYTQKFQKWLLEEAEQRHIEVSEFHTKAEKSRRKNGKGGKYRIPVAQLIPLAESIAAKGPLNETSGLDYLRDAIRARKEVTSYYTLIDQSDTGHSFMIEALQKCRQILKSVGGWNVVNIMFKGTQEEHDLPNQETNEADHQDWDEDQEVFSLAPERTMPDTAATGQNRSLKKTATKSNKPVHTGWTEEEMALEQNFQVLCFLYDYYQIRGSVQQAWEAYQLGSLSLANASILTDLAMAIIKKNTEKLSRGLQDGDSGRSLRDILKHVSALVAERRPDLATPMDDDRVHEPYPIFCTFPFVQLAEVQRRRQERVLAKDVPYGEAYWTLPFIVFVRHLRSLDAYPPLPDNFTRSVISQTKPAGSWLPFGLDILLLVQQQMDDNMINQFLETTADGIMRIQECMKGHMEYEDKMWAAGTKPDYMTVGETKFSNVFLSPCDQMVRWMDSVFGEPEEDDPKKMTALDFIANHPVMAGLTLYHFQNKYQMLTISKTQWFIIALCHLYNACRQIGGLSAPWPDLEYIIETHGTRRIFIGARPTDPQKFAERLNMGLLCSARGFSEDQRIRTKWNTLPRTDKKTRGKRGLKLHSVLTELVNGYYYGHTNENRWIRLHNLFAHIYQKEKAGKPIFASKVSAETRKLFEAFVQTLEPKKGKGKKAKKDSKQARVKTPKFSAESYIYSDLLSKLQSALKEEELHFNFDYLSFYRRSFAFVQNIRADVLFPTGAELQRLTPREKEPDNYNLLVELFRSLKIAPKDTSAKIQGDGLSKDVVALDQLRKISRIMEKLILEEGDAELSKAQQTMQEAAPRQDDDDLVGDMHKGDESIDSTTEHIMESAKGPSPVDLEGSPANNQGPGEKDEEKVDKTAEDINVTLFQTLADIKTNHSTSGSDTARATGSQLLLDALSDLSARHNPQRAHRAMAEFMERLRRAPSCLEERARLEADLRRYTDWEQPQELQAKEQEGSSVRKEEVQELGSKAARCHHKEAGLAERTRQVSPEVAEQKKLERTAKEKLDLVQAEIRRLEALDRPRRGSLAPPIQDRKAESRYNPSQVLPSEVKAALAKALSAGTEKQDKEKTPQTPPDNSQTPVNEAESLVQVQPEHVATSNKRPERGAIPKSSLFFFFFFVVGIGMLPRSWTMYTGLIGHKKRRVMFPCAGTCCLTRATRIPHRCRRRKADRELKWEVEGSSEGSSWEMDSDGSERDWFDAVEYQSVDVVA</sequence>
<feature type="region of interest" description="Disordered" evidence="1">
    <location>
        <begin position="966"/>
        <end position="1017"/>
    </location>
</feature>
<feature type="region of interest" description="Disordered" evidence="1">
    <location>
        <begin position="809"/>
        <end position="876"/>
    </location>
</feature>
<accession>A0A6A6VGW8</accession>
<feature type="domain" description="DUF6604" evidence="3">
    <location>
        <begin position="15"/>
        <end position="264"/>
    </location>
</feature>
<evidence type="ECO:0000313" key="4">
    <source>
        <dbReference type="EMBL" id="KAF2749825.1"/>
    </source>
</evidence>
<keyword evidence="2" id="KW-0812">Transmembrane</keyword>
<keyword evidence="2" id="KW-1133">Transmembrane helix</keyword>
<dbReference type="PANTHER" id="PTHR38795">
    <property type="entry name" value="DUF6604 DOMAIN-CONTAINING PROTEIN"/>
    <property type="match status" value="1"/>
</dbReference>
<dbReference type="Pfam" id="PF20253">
    <property type="entry name" value="DUF6604"/>
    <property type="match status" value="1"/>
</dbReference>
<dbReference type="PANTHER" id="PTHR38795:SF1">
    <property type="entry name" value="DUF6604 DOMAIN-CONTAINING PROTEIN"/>
    <property type="match status" value="1"/>
</dbReference>
<dbReference type="InterPro" id="IPR046539">
    <property type="entry name" value="DUF6604"/>
</dbReference>
<reference evidence="4" key="1">
    <citation type="journal article" date="2020" name="Stud. Mycol.">
        <title>101 Dothideomycetes genomes: a test case for predicting lifestyles and emergence of pathogens.</title>
        <authorList>
            <person name="Haridas S."/>
            <person name="Albert R."/>
            <person name="Binder M."/>
            <person name="Bloem J."/>
            <person name="Labutti K."/>
            <person name="Salamov A."/>
            <person name="Andreopoulos B."/>
            <person name="Baker S."/>
            <person name="Barry K."/>
            <person name="Bills G."/>
            <person name="Bluhm B."/>
            <person name="Cannon C."/>
            <person name="Castanera R."/>
            <person name="Culley D."/>
            <person name="Daum C."/>
            <person name="Ezra D."/>
            <person name="Gonzalez J."/>
            <person name="Henrissat B."/>
            <person name="Kuo A."/>
            <person name="Liang C."/>
            <person name="Lipzen A."/>
            <person name="Lutzoni F."/>
            <person name="Magnuson J."/>
            <person name="Mondo S."/>
            <person name="Nolan M."/>
            <person name="Ohm R."/>
            <person name="Pangilinan J."/>
            <person name="Park H.-J."/>
            <person name="Ramirez L."/>
            <person name="Alfaro M."/>
            <person name="Sun H."/>
            <person name="Tritt A."/>
            <person name="Yoshinaga Y."/>
            <person name="Zwiers L.-H."/>
            <person name="Turgeon B."/>
            <person name="Goodwin S."/>
            <person name="Spatafora J."/>
            <person name="Crous P."/>
            <person name="Grigoriev I."/>
        </authorList>
    </citation>
    <scope>NUCLEOTIDE SEQUENCE</scope>
    <source>
        <strain evidence="4">CBS 119925</strain>
    </source>
</reference>
<feature type="transmembrane region" description="Helical" evidence="2">
    <location>
        <begin position="1134"/>
        <end position="1154"/>
    </location>
</feature>
<proteinExistence type="predicted"/>
<evidence type="ECO:0000259" key="3">
    <source>
        <dbReference type="Pfam" id="PF20253"/>
    </source>
</evidence>
<gene>
    <name evidence="4" type="ORF">M011DRAFT_484514</name>
</gene>
<organism evidence="4 5">
    <name type="scientific">Sporormia fimetaria CBS 119925</name>
    <dbReference type="NCBI Taxonomy" id="1340428"/>
    <lineage>
        <taxon>Eukaryota</taxon>
        <taxon>Fungi</taxon>
        <taxon>Dikarya</taxon>
        <taxon>Ascomycota</taxon>
        <taxon>Pezizomycotina</taxon>
        <taxon>Dothideomycetes</taxon>
        <taxon>Pleosporomycetidae</taxon>
        <taxon>Pleosporales</taxon>
        <taxon>Sporormiaceae</taxon>
        <taxon>Sporormia</taxon>
    </lineage>
</organism>
<evidence type="ECO:0000256" key="2">
    <source>
        <dbReference type="SAM" id="Phobius"/>
    </source>
</evidence>
<evidence type="ECO:0000313" key="5">
    <source>
        <dbReference type="Proteomes" id="UP000799440"/>
    </source>
</evidence>
<feature type="compositionally biased region" description="Basic and acidic residues" evidence="1">
    <location>
        <begin position="830"/>
        <end position="848"/>
    </location>
</feature>
<feature type="region of interest" description="Disordered" evidence="1">
    <location>
        <begin position="1045"/>
        <end position="1110"/>
    </location>
</feature>
<protein>
    <recommendedName>
        <fullName evidence="3">DUF6604 domain-containing protein</fullName>
    </recommendedName>
</protein>
<feature type="region of interest" description="Disordered" evidence="1">
    <location>
        <begin position="177"/>
        <end position="198"/>
    </location>
</feature>
<keyword evidence="2" id="KW-0472">Membrane</keyword>
<dbReference type="EMBL" id="MU006565">
    <property type="protein sequence ID" value="KAF2749825.1"/>
    <property type="molecule type" value="Genomic_DNA"/>
</dbReference>
<feature type="compositionally biased region" description="Basic and acidic residues" evidence="1">
    <location>
        <begin position="971"/>
        <end position="985"/>
    </location>
</feature>
<dbReference type="AlphaFoldDB" id="A0A6A6VGW8"/>
<name>A0A6A6VGW8_9PLEO</name>
<keyword evidence="5" id="KW-1185">Reference proteome</keyword>
<evidence type="ECO:0000256" key="1">
    <source>
        <dbReference type="SAM" id="MobiDB-lite"/>
    </source>
</evidence>
<dbReference type="Proteomes" id="UP000799440">
    <property type="component" value="Unassembled WGS sequence"/>
</dbReference>